<dbReference type="Proteomes" id="UP001213000">
    <property type="component" value="Unassembled WGS sequence"/>
</dbReference>
<reference evidence="1" key="1">
    <citation type="submission" date="2022-07" db="EMBL/GenBank/DDBJ databases">
        <title>Genome Sequence of Leucocoprinus birnbaumii.</title>
        <authorList>
            <person name="Buettner E."/>
        </authorList>
    </citation>
    <scope>NUCLEOTIDE SEQUENCE</scope>
    <source>
        <strain evidence="1">VT141</strain>
    </source>
</reference>
<dbReference type="EMBL" id="JANIEX010001990">
    <property type="protein sequence ID" value="KAJ3552872.1"/>
    <property type="molecule type" value="Genomic_DNA"/>
</dbReference>
<dbReference type="AlphaFoldDB" id="A0AAD5YPQ3"/>
<protein>
    <submittedName>
        <fullName evidence="1">Uncharacterized protein</fullName>
    </submittedName>
</protein>
<keyword evidence="2" id="KW-1185">Reference proteome</keyword>
<name>A0AAD5YPQ3_9AGAR</name>
<proteinExistence type="predicted"/>
<evidence type="ECO:0000313" key="2">
    <source>
        <dbReference type="Proteomes" id="UP001213000"/>
    </source>
</evidence>
<organism evidence="1 2">
    <name type="scientific">Leucocoprinus birnbaumii</name>
    <dbReference type="NCBI Taxonomy" id="56174"/>
    <lineage>
        <taxon>Eukaryota</taxon>
        <taxon>Fungi</taxon>
        <taxon>Dikarya</taxon>
        <taxon>Basidiomycota</taxon>
        <taxon>Agaricomycotina</taxon>
        <taxon>Agaricomycetes</taxon>
        <taxon>Agaricomycetidae</taxon>
        <taxon>Agaricales</taxon>
        <taxon>Agaricineae</taxon>
        <taxon>Agaricaceae</taxon>
        <taxon>Leucocoprinus</taxon>
    </lineage>
</organism>
<gene>
    <name evidence="1" type="ORF">NP233_g12775</name>
</gene>
<evidence type="ECO:0000313" key="1">
    <source>
        <dbReference type="EMBL" id="KAJ3552872.1"/>
    </source>
</evidence>
<comment type="caution">
    <text evidence="1">The sequence shown here is derived from an EMBL/GenBank/DDBJ whole genome shotgun (WGS) entry which is preliminary data.</text>
</comment>
<accession>A0AAD5YPQ3</accession>
<sequence>MNHSSISPQRGSVLGKCYGNAMLVTLNNRHFLQIDDQLDTASGIAANSAFQPIHGQSIGGRLGTDKDGYSNTRSKAGVGIPTFKATFAAESESIELDMYQVSALLPTLSVSRLKIKLFKASAEKR</sequence>